<accession>A0AAD3P330</accession>
<proteinExistence type="predicted"/>
<dbReference type="AlphaFoldDB" id="A0AAD3P330"/>
<dbReference type="EMBL" id="BSYO01000001">
    <property type="protein sequence ID" value="GMG98663.1"/>
    <property type="molecule type" value="Genomic_DNA"/>
</dbReference>
<dbReference type="PANTHER" id="PTHR13213">
    <property type="entry name" value="MYB-BINDING PROTEIN 1A FAMILY MEMBER"/>
    <property type="match status" value="1"/>
</dbReference>
<dbReference type="InterPro" id="IPR007015">
    <property type="entry name" value="DNA_pol_V/MYBBP1A"/>
</dbReference>
<dbReference type="Proteomes" id="UP001279734">
    <property type="component" value="Unassembled WGS sequence"/>
</dbReference>
<protein>
    <submittedName>
        <fullName evidence="3">Uncharacterized protein</fullName>
    </submittedName>
</protein>
<evidence type="ECO:0000256" key="1">
    <source>
        <dbReference type="ARBA" id="ARBA00004123"/>
    </source>
</evidence>
<evidence type="ECO:0000313" key="3">
    <source>
        <dbReference type="EMBL" id="GMG98663.1"/>
    </source>
</evidence>
<comment type="caution">
    <text evidence="3">The sequence shown here is derived from an EMBL/GenBank/DDBJ whole genome shotgun (WGS) entry which is preliminary data.</text>
</comment>
<evidence type="ECO:0000256" key="2">
    <source>
        <dbReference type="ARBA" id="ARBA00023242"/>
    </source>
</evidence>
<dbReference type="GO" id="GO:0003677">
    <property type="term" value="F:DNA binding"/>
    <property type="evidence" value="ECO:0007669"/>
    <property type="project" value="InterPro"/>
</dbReference>
<sequence length="69" mass="7802">MLPIEAVHKQFFAVDHLSSLVNCLKESTFCQPRVHGIWHVLVNILLPDIVSQDSSVTTTLNSIMKRKKS</sequence>
<keyword evidence="2" id="KW-0539">Nucleus</keyword>
<dbReference type="GO" id="GO:0006355">
    <property type="term" value="P:regulation of DNA-templated transcription"/>
    <property type="evidence" value="ECO:0007669"/>
    <property type="project" value="InterPro"/>
</dbReference>
<dbReference type="PANTHER" id="PTHR13213:SF2">
    <property type="entry name" value="MYB-BINDING PROTEIN 1A"/>
    <property type="match status" value="1"/>
</dbReference>
<reference evidence="3" key="1">
    <citation type="submission" date="2023-05" db="EMBL/GenBank/DDBJ databases">
        <title>Nepenthes gracilis genome sequencing.</title>
        <authorList>
            <person name="Fukushima K."/>
        </authorList>
    </citation>
    <scope>NUCLEOTIDE SEQUENCE</scope>
    <source>
        <strain evidence="3">SING2019-196</strain>
    </source>
</reference>
<dbReference type="GO" id="GO:0005730">
    <property type="term" value="C:nucleolus"/>
    <property type="evidence" value="ECO:0007669"/>
    <property type="project" value="InterPro"/>
</dbReference>
<comment type="subcellular location">
    <subcellularLocation>
        <location evidence="1">Nucleus</location>
    </subcellularLocation>
</comment>
<keyword evidence="4" id="KW-1185">Reference proteome</keyword>
<organism evidence="3 4">
    <name type="scientific">Nepenthes gracilis</name>
    <name type="common">Slender pitcher plant</name>
    <dbReference type="NCBI Taxonomy" id="150966"/>
    <lineage>
        <taxon>Eukaryota</taxon>
        <taxon>Viridiplantae</taxon>
        <taxon>Streptophyta</taxon>
        <taxon>Embryophyta</taxon>
        <taxon>Tracheophyta</taxon>
        <taxon>Spermatophyta</taxon>
        <taxon>Magnoliopsida</taxon>
        <taxon>eudicotyledons</taxon>
        <taxon>Gunneridae</taxon>
        <taxon>Pentapetalae</taxon>
        <taxon>Caryophyllales</taxon>
        <taxon>Nepenthaceae</taxon>
        <taxon>Nepenthes</taxon>
    </lineage>
</organism>
<evidence type="ECO:0000313" key="4">
    <source>
        <dbReference type="Proteomes" id="UP001279734"/>
    </source>
</evidence>
<gene>
    <name evidence="3" type="ORF">Nepgr_000503</name>
</gene>
<name>A0AAD3P330_NEPGR</name>